<proteinExistence type="inferred from homology"/>
<dbReference type="SUPFAM" id="SSF159468">
    <property type="entry name" value="AtpF-like"/>
    <property type="match status" value="1"/>
</dbReference>
<reference evidence="4" key="1">
    <citation type="journal article" date="2021" name="PeerJ">
        <title>Extensive microbial diversity within the chicken gut microbiome revealed by metagenomics and culture.</title>
        <authorList>
            <person name="Gilroy R."/>
            <person name="Ravi A."/>
            <person name="Getino M."/>
            <person name="Pursley I."/>
            <person name="Horton D.L."/>
            <person name="Alikhan N.F."/>
            <person name="Baker D."/>
            <person name="Gharbi K."/>
            <person name="Hall N."/>
            <person name="Watson M."/>
            <person name="Adriaenssens E.M."/>
            <person name="Foster-Nyarko E."/>
            <person name="Jarju S."/>
            <person name="Secka A."/>
            <person name="Antonio M."/>
            <person name="Oren A."/>
            <person name="Chaudhuri R.R."/>
            <person name="La Ragione R."/>
            <person name="Hildebrand F."/>
            <person name="Pallen M.J."/>
        </authorList>
    </citation>
    <scope>NUCLEOTIDE SEQUENCE</scope>
    <source>
        <strain evidence="4">ChiBcec1-1093</strain>
    </source>
</reference>
<dbReference type="InterPro" id="IPR036906">
    <property type="entry name" value="ATPase_V1_fsu_sf"/>
</dbReference>
<evidence type="ECO:0000313" key="5">
    <source>
        <dbReference type="Proteomes" id="UP000824101"/>
    </source>
</evidence>
<reference evidence="4" key="2">
    <citation type="submission" date="2021-04" db="EMBL/GenBank/DDBJ databases">
        <authorList>
            <person name="Gilroy R."/>
        </authorList>
    </citation>
    <scope>NUCLEOTIDE SEQUENCE</scope>
    <source>
        <strain evidence="4">ChiBcec1-1093</strain>
    </source>
</reference>
<keyword evidence="2" id="KW-0813">Transport</keyword>
<evidence type="ECO:0000256" key="3">
    <source>
        <dbReference type="ARBA" id="ARBA00023065"/>
    </source>
</evidence>
<evidence type="ECO:0000313" key="4">
    <source>
        <dbReference type="EMBL" id="HIZ80374.1"/>
    </source>
</evidence>
<accession>A0A9D2GIM4</accession>
<protein>
    <submittedName>
        <fullName evidence="4">V-type ATP synthase subunit F</fullName>
    </submittedName>
</protein>
<sequence length="107" mass="11119">MYKIAVMGDQDSIYGFAALGLVPFSITDPQAAERKLRELAEGGDYGVIFITEALAAKVEAEIDRHRTAGLPAIILIPGASGNTGQGLAAVKKSVEQAVGSDIIFGGQ</sequence>
<dbReference type="Gene3D" id="3.40.50.10580">
    <property type="entry name" value="ATPase, V1 complex, subunit F"/>
    <property type="match status" value="1"/>
</dbReference>
<dbReference type="Proteomes" id="UP000824101">
    <property type="component" value="Unassembled WGS sequence"/>
</dbReference>
<dbReference type="EMBL" id="DXBC01000182">
    <property type="protein sequence ID" value="HIZ80374.1"/>
    <property type="molecule type" value="Genomic_DNA"/>
</dbReference>
<comment type="caution">
    <text evidence="4">The sequence shown here is derived from an EMBL/GenBank/DDBJ whole genome shotgun (WGS) entry which is preliminary data.</text>
</comment>
<dbReference type="GO" id="GO:0046961">
    <property type="term" value="F:proton-transporting ATPase activity, rotational mechanism"/>
    <property type="evidence" value="ECO:0007669"/>
    <property type="project" value="InterPro"/>
</dbReference>
<evidence type="ECO:0000256" key="1">
    <source>
        <dbReference type="ARBA" id="ARBA00010148"/>
    </source>
</evidence>
<name>A0A9D2GIM4_9FIRM</name>
<comment type="similarity">
    <text evidence="1">Belongs to the V-ATPase F subunit family.</text>
</comment>
<dbReference type="Pfam" id="PF01990">
    <property type="entry name" value="ATP-synt_F"/>
    <property type="match status" value="1"/>
</dbReference>
<dbReference type="InterPro" id="IPR008218">
    <property type="entry name" value="ATPase_V1-cplx_f_g_su"/>
</dbReference>
<organism evidence="4 5">
    <name type="scientific">Candidatus Lachnoclostridium stercorigallinarum</name>
    <dbReference type="NCBI Taxonomy" id="2838634"/>
    <lineage>
        <taxon>Bacteria</taxon>
        <taxon>Bacillati</taxon>
        <taxon>Bacillota</taxon>
        <taxon>Clostridia</taxon>
        <taxon>Lachnospirales</taxon>
        <taxon>Lachnospiraceae</taxon>
    </lineage>
</organism>
<evidence type="ECO:0000256" key="2">
    <source>
        <dbReference type="ARBA" id="ARBA00022448"/>
    </source>
</evidence>
<keyword evidence="3" id="KW-0406">Ion transport</keyword>
<gene>
    <name evidence="4" type="ORF">IAA17_11370</name>
</gene>
<dbReference type="AlphaFoldDB" id="A0A9D2GIM4"/>